<keyword evidence="2" id="KW-1185">Reference proteome</keyword>
<reference evidence="2" key="1">
    <citation type="journal article" date="2016" name="Nature">
        <title>The genome of the seagrass Zostera marina reveals angiosperm adaptation to the sea.</title>
        <authorList>
            <person name="Olsen J.L."/>
            <person name="Rouze P."/>
            <person name="Verhelst B."/>
            <person name="Lin Y.-C."/>
            <person name="Bayer T."/>
            <person name="Collen J."/>
            <person name="Dattolo E."/>
            <person name="De Paoli E."/>
            <person name="Dittami S."/>
            <person name="Maumus F."/>
            <person name="Michel G."/>
            <person name="Kersting A."/>
            <person name="Lauritano C."/>
            <person name="Lohaus R."/>
            <person name="Toepel M."/>
            <person name="Tonon T."/>
            <person name="Vanneste K."/>
            <person name="Amirebrahimi M."/>
            <person name="Brakel J."/>
            <person name="Bostroem C."/>
            <person name="Chovatia M."/>
            <person name="Grimwood J."/>
            <person name="Jenkins J.W."/>
            <person name="Jueterbock A."/>
            <person name="Mraz A."/>
            <person name="Stam W.T."/>
            <person name="Tice H."/>
            <person name="Bornberg-Bauer E."/>
            <person name="Green P.J."/>
            <person name="Pearson G.A."/>
            <person name="Procaccini G."/>
            <person name="Duarte C.M."/>
            <person name="Schmutz J."/>
            <person name="Reusch T.B.H."/>
            <person name="Van de Peer Y."/>
        </authorList>
    </citation>
    <scope>NUCLEOTIDE SEQUENCE [LARGE SCALE GENOMIC DNA]</scope>
    <source>
        <strain evidence="2">cv. Finnish</strain>
    </source>
</reference>
<dbReference type="EMBL" id="LFYR01000090">
    <property type="protein sequence ID" value="KMZ76086.1"/>
    <property type="molecule type" value="Genomic_DNA"/>
</dbReference>
<protein>
    <submittedName>
        <fullName evidence="1">Uncharacterized protein</fullName>
    </submittedName>
</protein>
<proteinExistence type="predicted"/>
<dbReference type="OrthoDB" id="10263978at2759"/>
<comment type="caution">
    <text evidence="1">The sequence shown here is derived from an EMBL/GenBank/DDBJ whole genome shotgun (WGS) entry which is preliminary data.</text>
</comment>
<accession>A0A0K9Q490</accession>
<gene>
    <name evidence="1" type="ORF">ZOSMA_107G00840</name>
</gene>
<organism evidence="1 2">
    <name type="scientific">Zostera marina</name>
    <name type="common">Eelgrass</name>
    <dbReference type="NCBI Taxonomy" id="29655"/>
    <lineage>
        <taxon>Eukaryota</taxon>
        <taxon>Viridiplantae</taxon>
        <taxon>Streptophyta</taxon>
        <taxon>Embryophyta</taxon>
        <taxon>Tracheophyta</taxon>
        <taxon>Spermatophyta</taxon>
        <taxon>Magnoliopsida</taxon>
        <taxon>Liliopsida</taxon>
        <taxon>Zosteraceae</taxon>
        <taxon>Zostera</taxon>
    </lineage>
</organism>
<sequence>MLSHSKSGLKSEVIRFVLRRLMPFGKRNEKVRKALVYLPRYLAMTAPEKTELRACSVDTILAILRVMEDQIGFVDYVFKMCDSKESLRLLGLDILLMILMAYDAREAIGKWPGR</sequence>
<dbReference type="Proteomes" id="UP000036987">
    <property type="component" value="Unassembled WGS sequence"/>
</dbReference>
<dbReference type="AlphaFoldDB" id="A0A0K9Q490"/>
<name>A0A0K9Q490_ZOSMR</name>
<evidence type="ECO:0000313" key="1">
    <source>
        <dbReference type="EMBL" id="KMZ76086.1"/>
    </source>
</evidence>
<dbReference type="STRING" id="29655.A0A0K9Q490"/>
<evidence type="ECO:0000313" key="2">
    <source>
        <dbReference type="Proteomes" id="UP000036987"/>
    </source>
</evidence>